<evidence type="ECO:0000313" key="1">
    <source>
        <dbReference type="EMBL" id="OWM83028.1"/>
    </source>
</evidence>
<sequence>MPLGPRLLFVHPNIRFGDLSAPRGDRWLVTLGRGPLAWGGLGTLTEVFSVFPECLEVLGARCEVLGDRCDLISSWTCPEGSPGDGHDHGNVPRETE</sequence>
<dbReference type="Proteomes" id="UP000197138">
    <property type="component" value="Unassembled WGS sequence"/>
</dbReference>
<evidence type="ECO:0000313" key="2">
    <source>
        <dbReference type="Proteomes" id="UP000197138"/>
    </source>
</evidence>
<comment type="caution">
    <text evidence="1">The sequence shown here is derived from an EMBL/GenBank/DDBJ whole genome shotgun (WGS) entry which is preliminary data.</text>
</comment>
<gene>
    <name evidence="1" type="ORF">CDL15_Pgr016510</name>
</gene>
<dbReference type="AlphaFoldDB" id="A0A218XDZ9"/>
<name>A0A218XDZ9_PUNGR</name>
<accession>A0A218XDZ9</accession>
<proteinExistence type="predicted"/>
<reference evidence="2" key="1">
    <citation type="journal article" date="2017" name="Plant J.">
        <title>The pomegranate (Punica granatum L.) genome and the genomics of punicalagin biosynthesis.</title>
        <authorList>
            <person name="Qin G."/>
            <person name="Xu C."/>
            <person name="Ming R."/>
            <person name="Tang H."/>
            <person name="Guyot R."/>
            <person name="Kramer E.M."/>
            <person name="Hu Y."/>
            <person name="Yi X."/>
            <person name="Qi Y."/>
            <person name="Xu X."/>
            <person name="Gao Z."/>
            <person name="Pan H."/>
            <person name="Jian J."/>
            <person name="Tian Y."/>
            <person name="Yue Z."/>
            <person name="Xu Y."/>
        </authorList>
    </citation>
    <scope>NUCLEOTIDE SEQUENCE [LARGE SCALE GENOMIC DNA]</scope>
    <source>
        <strain evidence="2">cv. Dabenzi</strain>
    </source>
</reference>
<organism evidence="1 2">
    <name type="scientific">Punica granatum</name>
    <name type="common">Pomegranate</name>
    <dbReference type="NCBI Taxonomy" id="22663"/>
    <lineage>
        <taxon>Eukaryota</taxon>
        <taxon>Viridiplantae</taxon>
        <taxon>Streptophyta</taxon>
        <taxon>Embryophyta</taxon>
        <taxon>Tracheophyta</taxon>
        <taxon>Spermatophyta</taxon>
        <taxon>Magnoliopsida</taxon>
        <taxon>eudicotyledons</taxon>
        <taxon>Gunneridae</taxon>
        <taxon>Pentapetalae</taxon>
        <taxon>rosids</taxon>
        <taxon>malvids</taxon>
        <taxon>Myrtales</taxon>
        <taxon>Lythraceae</taxon>
        <taxon>Punica</taxon>
    </lineage>
</organism>
<dbReference type="EMBL" id="MTKT01001937">
    <property type="protein sequence ID" value="OWM83028.1"/>
    <property type="molecule type" value="Genomic_DNA"/>
</dbReference>
<protein>
    <submittedName>
        <fullName evidence="1">Uncharacterized protein</fullName>
    </submittedName>
</protein>